<reference evidence="5" key="1">
    <citation type="submission" date="2020-06" db="EMBL/GenBank/DDBJ databases">
        <title>Paenibacillus sp. nov., isolated from soil.</title>
        <authorList>
            <person name="Seo Y.L."/>
        </authorList>
    </citation>
    <scope>NUCLEOTIDE SEQUENCE [LARGE SCALE GENOMIC DNA]</scope>
    <source>
        <strain evidence="5">JW14</strain>
    </source>
</reference>
<evidence type="ECO:0000256" key="3">
    <source>
        <dbReference type="ARBA" id="ARBA00023163"/>
    </source>
</evidence>
<evidence type="ECO:0000256" key="2">
    <source>
        <dbReference type="ARBA" id="ARBA00023125"/>
    </source>
</evidence>
<dbReference type="InterPro" id="IPR051081">
    <property type="entry name" value="HTH_MetalResp_TranReg"/>
</dbReference>
<proteinExistence type="predicted"/>
<dbReference type="InterPro" id="IPR001845">
    <property type="entry name" value="HTH_ArsR_DNA-bd_dom"/>
</dbReference>
<dbReference type="EMBL" id="JABWCS010000211">
    <property type="protein sequence ID" value="NUU61912.1"/>
    <property type="molecule type" value="Genomic_DNA"/>
</dbReference>
<dbReference type="RefSeq" id="WP_175372397.1">
    <property type="nucleotide sequence ID" value="NZ_JABWCS010000211.1"/>
</dbReference>
<dbReference type="InterPro" id="IPR011991">
    <property type="entry name" value="ArsR-like_HTH"/>
</dbReference>
<dbReference type="SMART" id="SM00418">
    <property type="entry name" value="HTH_ARSR"/>
    <property type="match status" value="1"/>
</dbReference>
<comment type="caution">
    <text evidence="5">The sequence shown here is derived from an EMBL/GenBank/DDBJ whole genome shotgun (WGS) entry which is preliminary data.</text>
</comment>
<dbReference type="InterPro" id="IPR036388">
    <property type="entry name" value="WH-like_DNA-bd_sf"/>
</dbReference>
<dbReference type="PANTHER" id="PTHR33154">
    <property type="entry name" value="TRANSCRIPTIONAL REGULATOR, ARSR FAMILY"/>
    <property type="match status" value="1"/>
</dbReference>
<keyword evidence="6" id="KW-1185">Reference proteome</keyword>
<dbReference type="Gene3D" id="1.10.10.10">
    <property type="entry name" value="Winged helix-like DNA-binding domain superfamily/Winged helix DNA-binding domain"/>
    <property type="match status" value="1"/>
</dbReference>
<evidence type="ECO:0000313" key="5">
    <source>
        <dbReference type="EMBL" id="NUU61912.1"/>
    </source>
</evidence>
<organism evidence="5 6">
    <name type="scientific">Paenibacillus agri</name>
    <dbReference type="NCBI Taxonomy" id="2744309"/>
    <lineage>
        <taxon>Bacteria</taxon>
        <taxon>Bacillati</taxon>
        <taxon>Bacillota</taxon>
        <taxon>Bacilli</taxon>
        <taxon>Bacillales</taxon>
        <taxon>Paenibacillaceae</taxon>
        <taxon>Paenibacillus</taxon>
    </lineage>
</organism>
<name>A0A850ESY3_9BACL</name>
<sequence>MDTIEILKALSNESRLQILQWLKEPEKHFNPHEGIDMRTIGVCVGQVTDKLNMTQSTTSQYLTTLQRAGLITSERIGKYTYYKRDEGKIREALALLKGELE</sequence>
<dbReference type="Pfam" id="PF01022">
    <property type="entry name" value="HTH_5"/>
    <property type="match status" value="1"/>
</dbReference>
<dbReference type="PANTHER" id="PTHR33154:SF33">
    <property type="entry name" value="TRANSCRIPTIONAL REPRESSOR SDPR"/>
    <property type="match status" value="1"/>
</dbReference>
<dbReference type="AlphaFoldDB" id="A0A850ESY3"/>
<dbReference type="PROSITE" id="PS50987">
    <property type="entry name" value="HTH_ARSR_2"/>
    <property type="match status" value="1"/>
</dbReference>
<evidence type="ECO:0000256" key="1">
    <source>
        <dbReference type="ARBA" id="ARBA00023015"/>
    </source>
</evidence>
<keyword evidence="2" id="KW-0238">DNA-binding</keyword>
<evidence type="ECO:0000313" key="6">
    <source>
        <dbReference type="Proteomes" id="UP000564806"/>
    </source>
</evidence>
<accession>A0A850ESY3</accession>
<keyword evidence="3" id="KW-0804">Transcription</keyword>
<dbReference type="GO" id="GO:0003700">
    <property type="term" value="F:DNA-binding transcription factor activity"/>
    <property type="evidence" value="ECO:0007669"/>
    <property type="project" value="InterPro"/>
</dbReference>
<dbReference type="InterPro" id="IPR036390">
    <property type="entry name" value="WH_DNA-bd_sf"/>
</dbReference>
<dbReference type="SUPFAM" id="SSF46785">
    <property type="entry name" value="Winged helix' DNA-binding domain"/>
    <property type="match status" value="1"/>
</dbReference>
<keyword evidence="1" id="KW-0805">Transcription regulation</keyword>
<evidence type="ECO:0000259" key="4">
    <source>
        <dbReference type="PROSITE" id="PS50987"/>
    </source>
</evidence>
<dbReference type="GO" id="GO:0003677">
    <property type="term" value="F:DNA binding"/>
    <property type="evidence" value="ECO:0007669"/>
    <property type="project" value="UniProtKB-KW"/>
</dbReference>
<dbReference type="Proteomes" id="UP000564806">
    <property type="component" value="Unassembled WGS sequence"/>
</dbReference>
<feature type="domain" description="HTH arsR-type" evidence="4">
    <location>
        <begin position="1"/>
        <end position="101"/>
    </location>
</feature>
<protein>
    <submittedName>
        <fullName evidence="5">Helix-turn-helix transcriptional regulator</fullName>
    </submittedName>
</protein>
<dbReference type="CDD" id="cd00090">
    <property type="entry name" value="HTH_ARSR"/>
    <property type="match status" value="1"/>
</dbReference>
<gene>
    <name evidence="5" type="ORF">HPT30_16330</name>
</gene>